<keyword evidence="5" id="KW-1185">Reference proteome</keyword>
<feature type="domain" description="Sulfotransferase" evidence="3">
    <location>
        <begin position="3"/>
        <end position="180"/>
    </location>
</feature>
<evidence type="ECO:0000259" key="3">
    <source>
        <dbReference type="Pfam" id="PF00685"/>
    </source>
</evidence>
<dbReference type="AlphaFoldDB" id="A0A1M4TGR6"/>
<dbReference type="STRING" id="1194090.SAMN05443144_101287"/>
<dbReference type="InterPro" id="IPR000863">
    <property type="entry name" value="Sulfotransferase_dom"/>
</dbReference>
<dbReference type="EMBL" id="FQUS01000001">
    <property type="protein sequence ID" value="SHE43487.1"/>
    <property type="molecule type" value="Genomic_DNA"/>
</dbReference>
<keyword evidence="1 4" id="KW-0808">Transferase</keyword>
<organism evidence="4 5">
    <name type="scientific">Fodinibius roseus</name>
    <dbReference type="NCBI Taxonomy" id="1194090"/>
    <lineage>
        <taxon>Bacteria</taxon>
        <taxon>Pseudomonadati</taxon>
        <taxon>Balneolota</taxon>
        <taxon>Balneolia</taxon>
        <taxon>Balneolales</taxon>
        <taxon>Balneolaceae</taxon>
        <taxon>Fodinibius</taxon>
    </lineage>
</organism>
<dbReference type="GO" id="GO:0008146">
    <property type="term" value="F:sulfotransferase activity"/>
    <property type="evidence" value="ECO:0007669"/>
    <property type="project" value="InterPro"/>
</dbReference>
<accession>A0A1M4TGR6</accession>
<proteinExistence type="predicted"/>
<dbReference type="InterPro" id="IPR037359">
    <property type="entry name" value="NST/OST"/>
</dbReference>
<name>A0A1M4TGR6_9BACT</name>
<evidence type="ECO:0000313" key="5">
    <source>
        <dbReference type="Proteomes" id="UP000184041"/>
    </source>
</evidence>
<dbReference type="Pfam" id="PF00685">
    <property type="entry name" value="Sulfotransfer_1"/>
    <property type="match status" value="1"/>
</dbReference>
<dbReference type="SUPFAM" id="SSF52540">
    <property type="entry name" value="P-loop containing nucleoside triphosphate hydrolases"/>
    <property type="match status" value="1"/>
</dbReference>
<dbReference type="PANTHER" id="PTHR10605:SF56">
    <property type="entry name" value="BIFUNCTIONAL HEPARAN SULFATE N-DEACETYLASE_N-SULFOTRANSFERASE"/>
    <property type="match status" value="1"/>
</dbReference>
<evidence type="ECO:0000256" key="2">
    <source>
        <dbReference type="ARBA" id="ARBA00023180"/>
    </source>
</evidence>
<sequence length="274" mass="32468">MLPNFIIIGAMKCGTSSLYHYLQLHPEVGMSEIKEVDYFVAENNYERGVSWYESQFQGEFKKYGEASPNYSKAHYFKGVPHRMHELLPDVKLIYLVRDPIERIISHYTHNYSEGREHRSIKEVLQNLQNNHYLMCSKYYWQLDQYLSCYPADQILVMPSYILKDERRRALERIFGFIGVDKAFYSPSYGEQKHETSQKRRKGRLSRFMLESPVIKTLKQYIPDSIKDPVKQLTRPPVTKPTLPAALRNELAEYLRPDIDQLRTFSGYSFERWDI</sequence>
<dbReference type="Proteomes" id="UP000184041">
    <property type="component" value="Unassembled WGS sequence"/>
</dbReference>
<dbReference type="InterPro" id="IPR027417">
    <property type="entry name" value="P-loop_NTPase"/>
</dbReference>
<evidence type="ECO:0000256" key="1">
    <source>
        <dbReference type="ARBA" id="ARBA00022679"/>
    </source>
</evidence>
<reference evidence="4 5" key="1">
    <citation type="submission" date="2016-11" db="EMBL/GenBank/DDBJ databases">
        <authorList>
            <person name="Jaros S."/>
            <person name="Januszkiewicz K."/>
            <person name="Wedrychowicz H."/>
        </authorList>
    </citation>
    <scope>NUCLEOTIDE SEQUENCE [LARGE SCALE GENOMIC DNA]</scope>
    <source>
        <strain evidence="4 5">DSM 21986</strain>
    </source>
</reference>
<evidence type="ECO:0000313" key="4">
    <source>
        <dbReference type="EMBL" id="SHE43487.1"/>
    </source>
</evidence>
<dbReference type="Gene3D" id="3.40.50.300">
    <property type="entry name" value="P-loop containing nucleotide triphosphate hydrolases"/>
    <property type="match status" value="1"/>
</dbReference>
<protein>
    <submittedName>
        <fullName evidence="4">Sulfotransferase domain-containing protein</fullName>
    </submittedName>
</protein>
<dbReference type="PANTHER" id="PTHR10605">
    <property type="entry name" value="HEPARAN SULFATE SULFOTRANSFERASE"/>
    <property type="match status" value="1"/>
</dbReference>
<dbReference type="RefSeq" id="WP_073059019.1">
    <property type="nucleotide sequence ID" value="NZ_FQUS01000001.1"/>
</dbReference>
<dbReference type="OrthoDB" id="981508at2"/>
<gene>
    <name evidence="4" type="ORF">SAMN05443144_101287</name>
</gene>
<keyword evidence="2" id="KW-0325">Glycoprotein</keyword>